<feature type="signal peptide" evidence="2">
    <location>
        <begin position="1"/>
        <end position="22"/>
    </location>
</feature>
<dbReference type="RefSeq" id="WP_208673829.1">
    <property type="nucleotide sequence ID" value="NZ_CP030139.2"/>
</dbReference>
<reference evidence="3 4" key="1">
    <citation type="journal article" date="2018" name="Sci. Rep.">
        <title>Genome Features and Biochemical Characteristics of a Robust, Fast Growing and Naturally Transformable Cyanobacterium Synechococcus elongatus PCC 11801 Isolated from India.</title>
        <authorList>
            <person name="Jaiswal D."/>
            <person name="Sengupta A."/>
            <person name="Sohoni S."/>
            <person name="Sengupta S."/>
            <person name="Phadnavis A.G."/>
            <person name="Pakrasi H.B."/>
            <person name="Wangikar P.P."/>
        </authorList>
    </citation>
    <scope>NUCLEOTIDE SEQUENCE [LARGE SCALE GENOMIC DNA]</scope>
    <source>
        <strain evidence="3 4">PCC 11801</strain>
    </source>
</reference>
<proteinExistence type="predicted"/>
<gene>
    <name evidence="3" type="ORF">DOP62_11395</name>
</gene>
<evidence type="ECO:0000313" key="3">
    <source>
        <dbReference type="EMBL" id="AZB73240.1"/>
    </source>
</evidence>
<dbReference type="Proteomes" id="UP000267249">
    <property type="component" value="Chromosome"/>
</dbReference>
<organism evidence="3 4">
    <name type="scientific">Synechococcus elongatus PCC 11801</name>
    <dbReference type="NCBI Taxonomy" id="2219813"/>
    <lineage>
        <taxon>Bacteria</taxon>
        <taxon>Bacillati</taxon>
        <taxon>Cyanobacteriota</taxon>
        <taxon>Cyanophyceae</taxon>
        <taxon>Synechococcales</taxon>
        <taxon>Synechococcaceae</taxon>
        <taxon>Synechococcus</taxon>
    </lineage>
</organism>
<protein>
    <recommendedName>
        <fullName evidence="5">SPOR domain-containing protein</fullName>
    </recommendedName>
</protein>
<feature type="chain" id="PRO_5042833559" description="SPOR domain-containing protein" evidence="2">
    <location>
        <begin position="23"/>
        <end position="168"/>
    </location>
</feature>
<sequence length="168" mass="18035">MRIPGWLFSLALLSLPAAPGWAQPNAAWLDQPPPPIRALQPLEAAPPFVVPEGSRDRLAVPSMPIPTSRPEDPGVPRFVLSDRSFNPASGDPPPPPQGLNAPSGPRYRLLVQVRNSAEQQSLASLVPDAFADGQGRMQAGIFRDRQRADQLQQSLSSLGLATTLEVLP</sequence>
<dbReference type="AlphaFoldDB" id="A0AAN1UV37"/>
<evidence type="ECO:0000256" key="1">
    <source>
        <dbReference type="SAM" id="MobiDB-lite"/>
    </source>
</evidence>
<dbReference type="EMBL" id="CP030139">
    <property type="protein sequence ID" value="AZB73240.1"/>
    <property type="molecule type" value="Genomic_DNA"/>
</dbReference>
<evidence type="ECO:0000313" key="4">
    <source>
        <dbReference type="Proteomes" id="UP000267249"/>
    </source>
</evidence>
<feature type="region of interest" description="Disordered" evidence="1">
    <location>
        <begin position="52"/>
        <end position="107"/>
    </location>
</feature>
<keyword evidence="2" id="KW-0732">Signal</keyword>
<evidence type="ECO:0008006" key="5">
    <source>
        <dbReference type="Google" id="ProtNLM"/>
    </source>
</evidence>
<accession>A0AAN1UV37</accession>
<name>A0AAN1UV37_SYNEL</name>
<evidence type="ECO:0000256" key="2">
    <source>
        <dbReference type="SAM" id="SignalP"/>
    </source>
</evidence>